<comment type="caution">
    <text evidence="2">The sequence shown here is derived from an EMBL/GenBank/DDBJ whole genome shotgun (WGS) entry which is preliminary data.</text>
</comment>
<keyword evidence="1" id="KW-0732">Signal</keyword>
<feature type="signal peptide" evidence="1">
    <location>
        <begin position="1"/>
        <end position="36"/>
    </location>
</feature>
<gene>
    <name evidence="2" type="ORF">BC936DRAFT_147910</name>
</gene>
<evidence type="ECO:0000313" key="2">
    <source>
        <dbReference type="EMBL" id="RUP45640.1"/>
    </source>
</evidence>
<proteinExistence type="predicted"/>
<reference evidence="2 3" key="1">
    <citation type="journal article" date="2018" name="New Phytol.">
        <title>Phylogenomics of Endogonaceae and evolution of mycorrhizas within Mucoromycota.</title>
        <authorList>
            <person name="Chang Y."/>
            <person name="Desiro A."/>
            <person name="Na H."/>
            <person name="Sandor L."/>
            <person name="Lipzen A."/>
            <person name="Clum A."/>
            <person name="Barry K."/>
            <person name="Grigoriev I.V."/>
            <person name="Martin F.M."/>
            <person name="Stajich J.E."/>
            <person name="Smith M.E."/>
            <person name="Bonito G."/>
            <person name="Spatafora J.W."/>
        </authorList>
    </citation>
    <scope>NUCLEOTIDE SEQUENCE [LARGE SCALE GENOMIC DNA]</scope>
    <source>
        <strain evidence="2 3">GMNB39</strain>
    </source>
</reference>
<evidence type="ECO:0008006" key="4">
    <source>
        <dbReference type="Google" id="ProtNLM"/>
    </source>
</evidence>
<organism evidence="2 3">
    <name type="scientific">Jimgerdemannia flammicorona</name>
    <dbReference type="NCBI Taxonomy" id="994334"/>
    <lineage>
        <taxon>Eukaryota</taxon>
        <taxon>Fungi</taxon>
        <taxon>Fungi incertae sedis</taxon>
        <taxon>Mucoromycota</taxon>
        <taxon>Mucoromycotina</taxon>
        <taxon>Endogonomycetes</taxon>
        <taxon>Endogonales</taxon>
        <taxon>Endogonaceae</taxon>
        <taxon>Jimgerdemannia</taxon>
    </lineage>
</organism>
<dbReference type="AlphaFoldDB" id="A0A433D461"/>
<evidence type="ECO:0000256" key="1">
    <source>
        <dbReference type="SAM" id="SignalP"/>
    </source>
</evidence>
<protein>
    <recommendedName>
        <fullName evidence="4">Ricin B lectin domain-containing protein</fullName>
    </recommendedName>
</protein>
<dbReference type="Proteomes" id="UP000268093">
    <property type="component" value="Unassembled WGS sequence"/>
</dbReference>
<dbReference type="EMBL" id="RBNI01006971">
    <property type="protein sequence ID" value="RUP45640.1"/>
    <property type="molecule type" value="Genomic_DNA"/>
</dbReference>
<keyword evidence="3" id="KW-1185">Reference proteome</keyword>
<sequence>MMFSSHMNPSSLSSSLPSFLPLLLSALVALVPSAHAATSPNAYITGPQTVANASQVPTGFYAFRSVKTGQYLQFIDSGNVITPATIGSANNTIWDDTTWSVKFHGDKNYSIHTFNRVMHEKCVSTRWDFTKGISDAAVMWQCETDDITPATIDFNFTTTPTPVPWRNSGSKKQRRELTARDYDPIRGDKQQWFFLPVDKNNVSWGGVGFDPQSGKNTGDDNLPTPKTYGVSNVVGSTLVTIVSGSHLWNMVPRCIYPEVDYTFTWTPNNTGVTILADCDAGNAALVWEMILIKPKNWPLGNQGDKAAAGTLRSPFGAFGLMLLGALVALASHCMTGW</sequence>
<dbReference type="OrthoDB" id="2252306at2759"/>
<accession>A0A433D461</accession>
<name>A0A433D461_9FUNG</name>
<evidence type="ECO:0000313" key="3">
    <source>
        <dbReference type="Proteomes" id="UP000268093"/>
    </source>
</evidence>
<feature type="chain" id="PRO_5019213786" description="Ricin B lectin domain-containing protein" evidence="1">
    <location>
        <begin position="37"/>
        <end position="337"/>
    </location>
</feature>